<evidence type="ECO:0000313" key="6">
    <source>
        <dbReference type="Proteomes" id="UP000070442"/>
    </source>
</evidence>
<dbReference type="AlphaFoldDB" id="A0A134AAX9"/>
<keyword evidence="2 3" id="KW-0515">Mutator protein</keyword>
<keyword evidence="6" id="KW-1185">Reference proteome</keyword>
<feature type="active site" evidence="3">
    <location>
        <position position="106"/>
    </location>
</feature>
<sequence length="412" mass="46831">MERVILHSDMNSCYASIEIQKNPALRGKPVVVGGHEEDRHGIVLAKSQEAKAYGIQTAEPLWEAHRKCPNLIVVPPHYDDYLDFSRRARKIYYDYTNQVEPFGLDECWLDVTGSVHLFGSGETIAHTIRKRIKKELGITVSIGVSFTKTFAKLGSDMKKPDAVTVIPKDQYRSIVYPLPVESMIGIGRKTKEKLNRLGIITLGDLARTEPMLLGKRLGVVGVKLWQKVWGFDDDPVADYDYRPEIKTVGNGITLREDLLNDVEVRRILQILSFKVSRRLREYGLEAEGIDLHLKDSHFVGYSFQSVLPYGGQTSFLLRDGAFDLYRSRYDGRLPIRAITLRAIRLVPEKHAIQRDMFSDYDKQKKEEALDKALHGIKARYGDGAVTFLGLLEDTKMPRLTTDIVTLPHGYQR</sequence>
<dbReference type="HAMAP" id="MF_01113">
    <property type="entry name" value="DNApol_IV"/>
    <property type="match status" value="1"/>
</dbReference>
<dbReference type="SUPFAM" id="SSF56672">
    <property type="entry name" value="DNA/RNA polymerases"/>
    <property type="match status" value="1"/>
</dbReference>
<dbReference type="Proteomes" id="UP000070442">
    <property type="component" value="Unassembled WGS sequence"/>
</dbReference>
<comment type="similarity">
    <text evidence="1 3">Belongs to the DNA polymerase type-Y family.</text>
</comment>
<accession>A0A134AAX9</accession>
<feature type="domain" description="UmuC" evidence="4">
    <location>
        <begin position="5"/>
        <end position="187"/>
    </location>
</feature>
<keyword evidence="3" id="KW-0479">Metal-binding</keyword>
<keyword evidence="3" id="KW-0548">Nucleotidyltransferase</keyword>
<feature type="site" description="Substrate discrimination" evidence="3">
    <location>
        <position position="14"/>
    </location>
</feature>
<dbReference type="GO" id="GO:0006261">
    <property type="term" value="P:DNA-templated DNA replication"/>
    <property type="evidence" value="ECO:0007669"/>
    <property type="project" value="UniProtKB-UniRule"/>
</dbReference>
<comment type="subcellular location">
    <subcellularLocation>
        <location evidence="3">Cytoplasm</location>
    </subcellularLocation>
</comment>
<reference evidence="6" key="1">
    <citation type="submission" date="2016-01" db="EMBL/GenBank/DDBJ databases">
        <authorList>
            <person name="Mitreva M."/>
            <person name="Pepin K.H."/>
            <person name="Mihindukulasuriya K.A."/>
            <person name="Fulton R."/>
            <person name="Fronick C."/>
            <person name="O'Laughlin M."/>
            <person name="Miner T."/>
            <person name="Herter B."/>
            <person name="Rosa B.A."/>
            <person name="Cordes M."/>
            <person name="Tomlinson C."/>
            <person name="Wollam A."/>
            <person name="Palsikar V.B."/>
            <person name="Mardis E.R."/>
            <person name="Wilson R.K."/>
        </authorList>
    </citation>
    <scope>NUCLEOTIDE SEQUENCE [LARGE SCALE GENOMIC DNA]</scope>
    <source>
        <strain evidence="6">DNF00729</strain>
    </source>
</reference>
<keyword evidence="3" id="KW-0963">Cytoplasm</keyword>
<keyword evidence="3" id="KW-0460">Magnesium</keyword>
<dbReference type="InterPro" id="IPR043502">
    <property type="entry name" value="DNA/RNA_pol_sf"/>
</dbReference>
<dbReference type="CDD" id="cd03586">
    <property type="entry name" value="PolY_Pol_IV_kappa"/>
    <property type="match status" value="1"/>
</dbReference>
<dbReference type="PROSITE" id="PS50173">
    <property type="entry name" value="UMUC"/>
    <property type="match status" value="1"/>
</dbReference>
<dbReference type="InterPro" id="IPR036775">
    <property type="entry name" value="DNA_pol_Y-fam_lit_finger_sf"/>
</dbReference>
<keyword evidence="3" id="KW-0235">DNA replication</keyword>
<keyword evidence="3" id="KW-0239">DNA-directed DNA polymerase</keyword>
<comment type="cofactor">
    <cofactor evidence="3">
        <name>Mg(2+)</name>
        <dbReference type="ChEBI" id="CHEBI:18420"/>
    </cofactor>
    <text evidence="3">Binds 2 magnesium ions per subunit.</text>
</comment>
<dbReference type="GO" id="GO:0000287">
    <property type="term" value="F:magnesium ion binding"/>
    <property type="evidence" value="ECO:0007669"/>
    <property type="project" value="UniProtKB-UniRule"/>
</dbReference>
<dbReference type="OrthoDB" id="9808813at2"/>
<dbReference type="GO" id="GO:0005829">
    <property type="term" value="C:cytosol"/>
    <property type="evidence" value="ECO:0007669"/>
    <property type="project" value="TreeGrafter"/>
</dbReference>
<dbReference type="GO" id="GO:0009432">
    <property type="term" value="P:SOS response"/>
    <property type="evidence" value="ECO:0007669"/>
    <property type="project" value="TreeGrafter"/>
</dbReference>
<evidence type="ECO:0000256" key="3">
    <source>
        <dbReference type="HAMAP-Rule" id="MF_01113"/>
    </source>
</evidence>
<dbReference type="InterPro" id="IPR024728">
    <property type="entry name" value="PolY_HhH_motif"/>
</dbReference>
<dbReference type="NCBIfam" id="NF002677">
    <property type="entry name" value="PRK02406.1"/>
    <property type="match status" value="1"/>
</dbReference>
<feature type="binding site" evidence="3">
    <location>
        <position position="9"/>
    </location>
    <ligand>
        <name>Mg(2+)</name>
        <dbReference type="ChEBI" id="CHEBI:18420"/>
    </ligand>
</feature>
<dbReference type="EMBL" id="LSDG01000046">
    <property type="protein sequence ID" value="KXB64866.1"/>
    <property type="molecule type" value="Genomic_DNA"/>
</dbReference>
<dbReference type="RefSeq" id="WP_068369925.1">
    <property type="nucleotide sequence ID" value="NZ_CAIJCT010000016.1"/>
</dbReference>
<dbReference type="Gene3D" id="1.10.150.20">
    <property type="entry name" value="5' to 3' exonuclease, C-terminal subdomain"/>
    <property type="match status" value="1"/>
</dbReference>
<gene>
    <name evidence="3" type="primary">dinB</name>
    <name evidence="5" type="ORF">HMPREF1863_01785</name>
</gene>
<dbReference type="InterPro" id="IPR022880">
    <property type="entry name" value="DNApol_IV"/>
</dbReference>
<dbReference type="GO" id="GO:0003684">
    <property type="term" value="F:damaged DNA binding"/>
    <property type="evidence" value="ECO:0007669"/>
    <property type="project" value="InterPro"/>
</dbReference>
<evidence type="ECO:0000259" key="4">
    <source>
        <dbReference type="PROSITE" id="PS50173"/>
    </source>
</evidence>
<organism evidence="5 6">
    <name type="scientific">Aedoeadaptatus coxii</name>
    <dbReference type="NCBI Taxonomy" id="755172"/>
    <lineage>
        <taxon>Bacteria</taxon>
        <taxon>Bacillati</taxon>
        <taxon>Bacillota</taxon>
        <taxon>Tissierellia</taxon>
        <taxon>Tissierellales</taxon>
        <taxon>Peptoniphilaceae</taxon>
        <taxon>Aedoeadaptatus</taxon>
    </lineage>
</organism>
<dbReference type="InterPro" id="IPR017961">
    <property type="entry name" value="DNA_pol_Y-fam_little_finger"/>
</dbReference>
<dbReference type="InterPro" id="IPR001126">
    <property type="entry name" value="UmuC"/>
</dbReference>
<dbReference type="Gene3D" id="3.30.1490.100">
    <property type="entry name" value="DNA polymerase, Y-family, little finger domain"/>
    <property type="match status" value="1"/>
</dbReference>
<dbReference type="GO" id="GO:0042276">
    <property type="term" value="P:error-prone translesion synthesis"/>
    <property type="evidence" value="ECO:0007669"/>
    <property type="project" value="TreeGrafter"/>
</dbReference>
<dbReference type="Gene3D" id="3.30.70.270">
    <property type="match status" value="1"/>
</dbReference>
<dbReference type="PANTHER" id="PTHR11076:SF33">
    <property type="entry name" value="DNA POLYMERASE KAPPA"/>
    <property type="match status" value="1"/>
</dbReference>
<dbReference type="Pfam" id="PF11799">
    <property type="entry name" value="IMS_C"/>
    <property type="match status" value="1"/>
</dbReference>
<comment type="subunit">
    <text evidence="3">Monomer.</text>
</comment>
<comment type="caution">
    <text evidence="5">The sequence shown here is derived from an EMBL/GenBank/DDBJ whole genome shotgun (WGS) entry which is preliminary data.</text>
</comment>
<evidence type="ECO:0000256" key="2">
    <source>
        <dbReference type="ARBA" id="ARBA00022457"/>
    </source>
</evidence>
<keyword evidence="3" id="KW-0234">DNA repair</keyword>
<evidence type="ECO:0000313" key="5">
    <source>
        <dbReference type="EMBL" id="KXB64866.1"/>
    </source>
</evidence>
<keyword evidence="3" id="KW-0227">DNA damage</keyword>
<keyword evidence="3" id="KW-0238">DNA-binding</keyword>
<proteinExistence type="inferred from homology"/>
<dbReference type="InterPro" id="IPR050116">
    <property type="entry name" value="DNA_polymerase-Y"/>
</dbReference>
<comment type="function">
    <text evidence="3">Poorly processive, error-prone DNA polymerase involved in untargeted mutagenesis. Copies undamaged DNA at stalled replication forks, which arise in vivo from mismatched or misaligned primer ends. These misaligned primers can be extended by PolIV. Exhibits no 3'-5' exonuclease (proofreading) activity. May be involved in translesional synthesis, in conjunction with the beta clamp from PolIII.</text>
</comment>
<dbReference type="STRING" id="755172.HMPREF1863_01785"/>
<dbReference type="EC" id="2.7.7.7" evidence="3"/>
<name>A0A134AAX9_9FIRM</name>
<evidence type="ECO:0000256" key="1">
    <source>
        <dbReference type="ARBA" id="ARBA00010945"/>
    </source>
</evidence>
<dbReference type="SUPFAM" id="SSF100879">
    <property type="entry name" value="Lesion bypass DNA polymerase (Y-family), little finger domain"/>
    <property type="match status" value="1"/>
</dbReference>
<dbReference type="InterPro" id="IPR043128">
    <property type="entry name" value="Rev_trsase/Diguanyl_cyclase"/>
</dbReference>
<dbReference type="Pfam" id="PF11798">
    <property type="entry name" value="IMS_HHH"/>
    <property type="match status" value="1"/>
</dbReference>
<protein>
    <recommendedName>
        <fullName evidence="3">DNA polymerase IV</fullName>
        <shortName evidence="3">Pol IV</shortName>
        <ecNumber evidence="3">2.7.7.7</ecNumber>
    </recommendedName>
</protein>
<dbReference type="GO" id="GO:0006281">
    <property type="term" value="P:DNA repair"/>
    <property type="evidence" value="ECO:0007669"/>
    <property type="project" value="UniProtKB-UniRule"/>
</dbReference>
<dbReference type="Gene3D" id="3.40.1170.60">
    <property type="match status" value="1"/>
</dbReference>
<feature type="binding site" evidence="3">
    <location>
        <position position="105"/>
    </location>
    <ligand>
        <name>Mg(2+)</name>
        <dbReference type="ChEBI" id="CHEBI:18420"/>
    </ligand>
</feature>
<keyword evidence="3" id="KW-0808">Transferase</keyword>
<dbReference type="PANTHER" id="PTHR11076">
    <property type="entry name" value="DNA REPAIR POLYMERASE UMUC / TRANSFERASE FAMILY MEMBER"/>
    <property type="match status" value="1"/>
</dbReference>
<dbReference type="GO" id="GO:0003887">
    <property type="term" value="F:DNA-directed DNA polymerase activity"/>
    <property type="evidence" value="ECO:0007669"/>
    <property type="project" value="UniProtKB-UniRule"/>
</dbReference>
<dbReference type="Pfam" id="PF00817">
    <property type="entry name" value="IMS"/>
    <property type="match status" value="1"/>
</dbReference>
<comment type="catalytic activity">
    <reaction evidence="3">
        <text>DNA(n) + a 2'-deoxyribonucleoside 5'-triphosphate = DNA(n+1) + diphosphate</text>
        <dbReference type="Rhea" id="RHEA:22508"/>
        <dbReference type="Rhea" id="RHEA-COMP:17339"/>
        <dbReference type="Rhea" id="RHEA-COMP:17340"/>
        <dbReference type="ChEBI" id="CHEBI:33019"/>
        <dbReference type="ChEBI" id="CHEBI:61560"/>
        <dbReference type="ChEBI" id="CHEBI:173112"/>
        <dbReference type="EC" id="2.7.7.7"/>
    </reaction>
</comment>
<dbReference type="PATRIC" id="fig|755172.3.peg.1741"/>